<organism evidence="3 4">
    <name type="scientific">Favolaschia claudopus</name>
    <dbReference type="NCBI Taxonomy" id="2862362"/>
    <lineage>
        <taxon>Eukaryota</taxon>
        <taxon>Fungi</taxon>
        <taxon>Dikarya</taxon>
        <taxon>Basidiomycota</taxon>
        <taxon>Agaricomycotina</taxon>
        <taxon>Agaricomycetes</taxon>
        <taxon>Agaricomycetidae</taxon>
        <taxon>Agaricales</taxon>
        <taxon>Marasmiineae</taxon>
        <taxon>Mycenaceae</taxon>
        <taxon>Favolaschia</taxon>
    </lineage>
</organism>
<evidence type="ECO:0000313" key="4">
    <source>
        <dbReference type="Proteomes" id="UP001362999"/>
    </source>
</evidence>
<dbReference type="Proteomes" id="UP001362999">
    <property type="component" value="Unassembled WGS sequence"/>
</dbReference>
<dbReference type="Gene3D" id="2.60.120.260">
    <property type="entry name" value="Galactose-binding domain-like"/>
    <property type="match status" value="2"/>
</dbReference>
<keyword evidence="4" id="KW-1185">Reference proteome</keyword>
<dbReference type="EMBL" id="JAWWNJ010000047">
    <property type="protein sequence ID" value="KAK7017634.1"/>
    <property type="molecule type" value="Genomic_DNA"/>
</dbReference>
<accession>A0AAW0AX80</accession>
<sequence>MSVLVDDNDLSVQYNSHSGWEKHGQAPEFNATTHASATRGDTATLEFQGTSISIYGSLGPSAPGARLNFSLDGLDAGSFVGNGTPQAQHNQLFWTSSTVQEASHTLVVTVDHDTATPQVNLLNRTFFLDYFIYNTSAVNAPGTTEFIDDTDTKVIYSDHWNAANNSDGSLQGTFHTNKVPGAWAAIKFQGTAISLFGKAKGPLSYVIDSSPPVTTSIPSKTGGQIFHLNELVSSPHTLNITFLYPGDLAIDGFFVAPVGDTPPVAGTSSSSTTVVTQAATAASSSAGASFSSKRPPIGAIVGGAAGGVVLLLLLLFGILFRRRWRARTTQPAFEYPTMSQQPLPDPWAHKRVSMSSLTTLTEDTTSPKNFGKPRPPSRYIYYES</sequence>
<keyword evidence="2" id="KW-0812">Transmembrane</keyword>
<feature type="region of interest" description="Disordered" evidence="1">
    <location>
        <begin position="358"/>
        <end position="377"/>
    </location>
</feature>
<evidence type="ECO:0000256" key="2">
    <source>
        <dbReference type="SAM" id="Phobius"/>
    </source>
</evidence>
<keyword evidence="2" id="KW-1133">Transmembrane helix</keyword>
<name>A0AAW0AX80_9AGAR</name>
<reference evidence="3 4" key="1">
    <citation type="journal article" date="2024" name="J Genomics">
        <title>Draft genome sequencing and assembly of Favolaschia claudopus CIRM-BRFM 2984 isolated from oak limbs.</title>
        <authorList>
            <person name="Navarro D."/>
            <person name="Drula E."/>
            <person name="Chaduli D."/>
            <person name="Cazenave R."/>
            <person name="Ahrendt S."/>
            <person name="Wang J."/>
            <person name="Lipzen A."/>
            <person name="Daum C."/>
            <person name="Barry K."/>
            <person name="Grigoriev I.V."/>
            <person name="Favel A."/>
            <person name="Rosso M.N."/>
            <person name="Martin F."/>
        </authorList>
    </citation>
    <scope>NUCLEOTIDE SEQUENCE [LARGE SCALE GENOMIC DNA]</scope>
    <source>
        <strain evidence="3 4">CIRM-BRFM 2984</strain>
    </source>
</reference>
<evidence type="ECO:0000256" key="1">
    <source>
        <dbReference type="SAM" id="MobiDB-lite"/>
    </source>
</evidence>
<protein>
    <submittedName>
        <fullName evidence="3">Parallel beta-helix repeat protein</fullName>
    </submittedName>
</protein>
<proteinExistence type="predicted"/>
<feature type="transmembrane region" description="Helical" evidence="2">
    <location>
        <begin position="297"/>
        <end position="320"/>
    </location>
</feature>
<dbReference type="AlphaFoldDB" id="A0AAW0AX80"/>
<keyword evidence="2" id="KW-0472">Membrane</keyword>
<gene>
    <name evidence="3" type="ORF">R3P38DRAFT_1310795</name>
</gene>
<comment type="caution">
    <text evidence="3">The sequence shown here is derived from an EMBL/GenBank/DDBJ whole genome shotgun (WGS) entry which is preliminary data.</text>
</comment>
<evidence type="ECO:0000313" key="3">
    <source>
        <dbReference type="EMBL" id="KAK7017634.1"/>
    </source>
</evidence>